<keyword evidence="2" id="KW-1133">Transmembrane helix</keyword>
<dbReference type="Proteomes" id="UP000091857">
    <property type="component" value="Chromosome 14"/>
</dbReference>
<dbReference type="OMA" id="FTWWFRI"/>
<sequence>MPWPWKKAKVSRISRLVADLQPPRPNSLVVETGFPTSLVDLFVKNRDRLKKPIKKRKKQQHQHQQYSEPRVVEEVAISDPVGFSNSRELTVEPVIIDENCQSQDNLELQYNNVDRCEVLAREDLILDSNQSLMGCVVVDGNSGSNRKEKRLLFSVLKMFVVIALALSTTRIAVGITMSAFLLIFLEYVGQRPICWLKTCLLAFPTLIQRVLSLLRLRRDSKRERINAEEYASASDHCHLVESLESDSPVKEIQVGEPRLNMVGGVEANGKIENQTMYELLNHDKRWESEAGAVDEGGNLICEKEHSRSCKIRRKIFKKLMPKKFHTIRKGKKEEREADFSSEVSGCRGEDKLIKGEGTEQQYNFDHQGLVCKGKSTPWQLLEDEKEEEGERYRTEAKEEFEHRSSTSSQTVHTKPEMIELEEKMGTERGGNSGYLILFLIVLAGLVGGRVLALVITVASCFMVKLVWRRRKCEK</sequence>
<protein>
    <recommendedName>
        <fullName evidence="5">Ethylene-responsive nuclear protein</fullName>
    </recommendedName>
</protein>
<name>A0A2C9UMB2_MANES</name>
<reference evidence="4" key="1">
    <citation type="journal article" date="2016" name="Nat. Biotechnol.">
        <title>Sequencing wild and cultivated cassava and related species reveals extensive interspecific hybridization and genetic diversity.</title>
        <authorList>
            <person name="Bredeson J.V."/>
            <person name="Lyons J.B."/>
            <person name="Prochnik S.E."/>
            <person name="Wu G.A."/>
            <person name="Ha C.M."/>
            <person name="Edsinger-Gonzales E."/>
            <person name="Grimwood J."/>
            <person name="Schmutz J."/>
            <person name="Rabbi I.Y."/>
            <person name="Egesi C."/>
            <person name="Nauluvula P."/>
            <person name="Lebot V."/>
            <person name="Ndunguru J."/>
            <person name="Mkamilo G."/>
            <person name="Bart R.S."/>
            <person name="Setter T.L."/>
            <person name="Gleadow R.M."/>
            <person name="Kulakow P."/>
            <person name="Ferguson M.E."/>
            <person name="Rounsley S."/>
            <person name="Rokhsar D.S."/>
        </authorList>
    </citation>
    <scope>NUCLEOTIDE SEQUENCE [LARGE SCALE GENOMIC DNA]</scope>
    <source>
        <strain evidence="4">cv. AM560-2</strain>
    </source>
</reference>
<feature type="transmembrane region" description="Helical" evidence="2">
    <location>
        <begin position="434"/>
        <end position="467"/>
    </location>
</feature>
<keyword evidence="2" id="KW-0472">Membrane</keyword>
<feature type="region of interest" description="Disordered" evidence="1">
    <location>
        <begin position="383"/>
        <end position="412"/>
    </location>
</feature>
<dbReference type="AlphaFoldDB" id="A0A2C9UMB2"/>
<dbReference type="STRING" id="3983.A0A2C9UMB2"/>
<evidence type="ECO:0008006" key="5">
    <source>
        <dbReference type="Google" id="ProtNLM"/>
    </source>
</evidence>
<comment type="caution">
    <text evidence="3">The sequence shown here is derived from an EMBL/GenBank/DDBJ whole genome shotgun (WGS) entry which is preliminary data.</text>
</comment>
<keyword evidence="4" id="KW-1185">Reference proteome</keyword>
<dbReference type="EMBL" id="CM004400">
    <property type="protein sequence ID" value="OAY31588.1"/>
    <property type="molecule type" value="Genomic_DNA"/>
</dbReference>
<evidence type="ECO:0000256" key="1">
    <source>
        <dbReference type="SAM" id="MobiDB-lite"/>
    </source>
</evidence>
<evidence type="ECO:0000313" key="3">
    <source>
        <dbReference type="EMBL" id="OAY31588.1"/>
    </source>
</evidence>
<evidence type="ECO:0000313" key="4">
    <source>
        <dbReference type="Proteomes" id="UP000091857"/>
    </source>
</evidence>
<dbReference type="PANTHER" id="PTHR36381:SF1">
    <property type="entry name" value="ETHYLENE-REGULATED TRANSCRIPT 2 (ERT2)"/>
    <property type="match status" value="1"/>
</dbReference>
<dbReference type="Gramene" id="Manes.14G124700.1.v8.1">
    <property type="protein sequence ID" value="Manes.14G124700.1.v8.1.CDS.1"/>
    <property type="gene ID" value="Manes.14G124700.v8.1"/>
</dbReference>
<proteinExistence type="predicted"/>
<feature type="transmembrane region" description="Helical" evidence="2">
    <location>
        <begin position="155"/>
        <end position="183"/>
    </location>
</feature>
<evidence type="ECO:0000256" key="2">
    <source>
        <dbReference type="SAM" id="Phobius"/>
    </source>
</evidence>
<keyword evidence="2" id="KW-0812">Transmembrane</keyword>
<accession>A0A2C9UMB2</accession>
<dbReference type="PANTHER" id="PTHR36381">
    <property type="entry name" value="ETHYLENE-REGULATED TRANSCRIPT 2 (ERT2)"/>
    <property type="match status" value="1"/>
</dbReference>
<feature type="compositionally biased region" description="Basic and acidic residues" evidence="1">
    <location>
        <begin position="388"/>
        <end position="404"/>
    </location>
</feature>
<organism evidence="3 4">
    <name type="scientific">Manihot esculenta</name>
    <name type="common">Cassava</name>
    <name type="synonym">Jatropha manihot</name>
    <dbReference type="NCBI Taxonomy" id="3983"/>
    <lineage>
        <taxon>Eukaryota</taxon>
        <taxon>Viridiplantae</taxon>
        <taxon>Streptophyta</taxon>
        <taxon>Embryophyta</taxon>
        <taxon>Tracheophyta</taxon>
        <taxon>Spermatophyta</taxon>
        <taxon>Magnoliopsida</taxon>
        <taxon>eudicotyledons</taxon>
        <taxon>Gunneridae</taxon>
        <taxon>Pentapetalae</taxon>
        <taxon>rosids</taxon>
        <taxon>fabids</taxon>
        <taxon>Malpighiales</taxon>
        <taxon>Euphorbiaceae</taxon>
        <taxon>Crotonoideae</taxon>
        <taxon>Manihoteae</taxon>
        <taxon>Manihot</taxon>
    </lineage>
</organism>
<dbReference type="OrthoDB" id="690172at2759"/>
<gene>
    <name evidence="3" type="ORF">MANES_14G124700v8</name>
</gene>